<evidence type="ECO:0000313" key="8">
    <source>
        <dbReference type="Proteomes" id="UP001167919"/>
    </source>
</evidence>
<evidence type="ECO:0000313" key="5">
    <source>
        <dbReference type="EMBL" id="MDN6900823.1"/>
    </source>
</evidence>
<dbReference type="PANTHER" id="PTHR32319:SF0">
    <property type="entry name" value="BACTERIAL HEMOLYSIN-LIKE PROTEIN"/>
    <property type="match status" value="1"/>
</dbReference>
<evidence type="ECO:0000256" key="1">
    <source>
        <dbReference type="ARBA" id="ARBA00022884"/>
    </source>
</evidence>
<dbReference type="GO" id="GO:0032259">
    <property type="term" value="P:methylation"/>
    <property type="evidence" value="ECO:0007669"/>
    <property type="project" value="UniProtKB-KW"/>
</dbReference>
<dbReference type="CDD" id="cd02440">
    <property type="entry name" value="AdoMet_MTases"/>
    <property type="match status" value="1"/>
</dbReference>
<dbReference type="RefSeq" id="WP_128684915.1">
    <property type="nucleotide sequence ID" value="NZ_CP029684.2"/>
</dbReference>
<dbReference type="InterPro" id="IPR036986">
    <property type="entry name" value="S4_RNA-bd_sf"/>
</dbReference>
<organism evidence="5 8">
    <name type="scientific">Oenococcus sicerae</name>
    <dbReference type="NCBI Taxonomy" id="2203724"/>
    <lineage>
        <taxon>Bacteria</taxon>
        <taxon>Bacillati</taxon>
        <taxon>Bacillota</taxon>
        <taxon>Bacilli</taxon>
        <taxon>Lactobacillales</taxon>
        <taxon>Lactobacillaceae</taxon>
        <taxon>Oenococcus</taxon>
    </lineage>
</organism>
<dbReference type="NCBIfam" id="TIGR00478">
    <property type="entry name" value="tly"/>
    <property type="match status" value="1"/>
</dbReference>
<dbReference type="Proteomes" id="UP000286907">
    <property type="component" value="Chromosome"/>
</dbReference>
<dbReference type="PIRSF" id="PIRSF005578">
    <property type="entry name" value="TlyA"/>
    <property type="match status" value="1"/>
</dbReference>
<dbReference type="GO" id="GO:0003723">
    <property type="term" value="F:RNA binding"/>
    <property type="evidence" value="ECO:0007669"/>
    <property type="project" value="UniProtKB-KW"/>
</dbReference>
<reference evidence="6 7" key="1">
    <citation type="journal article" date="2019" name="Syst. Appl. Microbiol.">
        <title>Oenococcus sicerae sp. nov., isolated from French cider.</title>
        <authorList>
            <person name="Cousin F.J."/>
            <person name="Le Guellec R."/>
            <person name="Chagnot C."/>
            <person name="Goux D."/>
            <person name="Dalmasso M."/>
            <person name="Laplace J.M."/>
            <person name="Cretenet M."/>
        </authorList>
    </citation>
    <scope>NUCLEOTIDE SEQUENCE [LARGE SCALE GENOMIC DNA]</scope>
    <source>
        <strain evidence="6 7">UCMA 15228</strain>
    </source>
</reference>
<proteinExistence type="inferred from homology"/>
<dbReference type="Gene3D" id="3.10.290.10">
    <property type="entry name" value="RNA-binding S4 domain"/>
    <property type="match status" value="1"/>
</dbReference>
<dbReference type="Pfam" id="PF01728">
    <property type="entry name" value="FtsJ"/>
    <property type="match status" value="1"/>
</dbReference>
<evidence type="ECO:0000313" key="6">
    <source>
        <dbReference type="EMBL" id="QAS69101.1"/>
    </source>
</evidence>
<dbReference type="InterPro" id="IPR047048">
    <property type="entry name" value="TlyA"/>
</dbReference>
<evidence type="ECO:0000256" key="2">
    <source>
        <dbReference type="ARBA" id="ARBA00029460"/>
    </source>
</evidence>
<name>A0AAJ1RBX6_9LACO</name>
<dbReference type="EMBL" id="CP029684">
    <property type="protein sequence ID" value="QAS69101.1"/>
    <property type="molecule type" value="Genomic_DNA"/>
</dbReference>
<dbReference type="Gene3D" id="3.40.50.150">
    <property type="entry name" value="Vaccinia Virus protein VP39"/>
    <property type="match status" value="1"/>
</dbReference>
<evidence type="ECO:0000259" key="4">
    <source>
        <dbReference type="Pfam" id="PF01728"/>
    </source>
</evidence>
<dbReference type="InterPro" id="IPR002877">
    <property type="entry name" value="RNA_MeTrfase_FtsJ_dom"/>
</dbReference>
<sequence length="271" mass="30192">MTVFPIRLDQYVVEKNLFASRTQAQKAIKDGTVADEAGKIFQKVSFSVTRETAFHLTAQTSNFASRGAFKLQKGIDYFDFVLEKQTVIDIGASTGGFTDLSLRSGAAFVYAVDVGHDQLIDRLKADRRVKNIEGYNFRYAKKSDFADPQPTRAVIDVSFISLTLILPSLYPILSADGEVIALFKPQFEVGRENVGKKGIVRKTLPVLKAYEKIIQLSRQLGFTVAGFTNSPIQGGDGNHEFLIYLKKGDHNSSQVLFPKSIQDFIFKNYAK</sequence>
<accession>A0AAJ1RBX6</accession>
<evidence type="ECO:0000256" key="3">
    <source>
        <dbReference type="PROSITE-ProRule" id="PRU00182"/>
    </source>
</evidence>
<keyword evidence="5" id="KW-0808">Transferase</keyword>
<dbReference type="PANTHER" id="PTHR32319">
    <property type="entry name" value="BACTERIAL HEMOLYSIN-LIKE PROTEIN"/>
    <property type="match status" value="1"/>
</dbReference>
<keyword evidence="7" id="KW-1185">Reference proteome</keyword>
<reference evidence="6" key="3">
    <citation type="submission" date="2020-01" db="EMBL/GenBank/DDBJ databases">
        <authorList>
            <person name="Cousin F.J."/>
            <person name="Le Guellec R."/>
            <person name="Cretenet M."/>
        </authorList>
    </citation>
    <scope>NUCLEOTIDE SEQUENCE</scope>
    <source>
        <strain evidence="6">UCMA 15228</strain>
    </source>
</reference>
<keyword evidence="5" id="KW-0489">Methyltransferase</keyword>
<comment type="similarity">
    <text evidence="2">Belongs to the TlyA family.</text>
</comment>
<dbReference type="EMBL" id="SDWY01000004">
    <property type="protein sequence ID" value="MDN6900823.1"/>
    <property type="molecule type" value="Genomic_DNA"/>
</dbReference>
<evidence type="ECO:0000313" key="7">
    <source>
        <dbReference type="Proteomes" id="UP000286907"/>
    </source>
</evidence>
<dbReference type="AlphaFoldDB" id="A0AAJ1RBX6"/>
<keyword evidence="1 3" id="KW-0694">RNA-binding</keyword>
<gene>
    <name evidence="6" type="ORF">DLJ48_00465</name>
    <name evidence="5" type="ORF">EVC35_07480</name>
</gene>
<dbReference type="Proteomes" id="UP001167919">
    <property type="component" value="Unassembled WGS sequence"/>
</dbReference>
<dbReference type="InterPro" id="IPR029063">
    <property type="entry name" value="SAM-dependent_MTases_sf"/>
</dbReference>
<dbReference type="PROSITE" id="PS50889">
    <property type="entry name" value="S4"/>
    <property type="match status" value="1"/>
</dbReference>
<dbReference type="InterPro" id="IPR004538">
    <property type="entry name" value="Hemolysin_A/TlyA"/>
</dbReference>
<dbReference type="GO" id="GO:0008168">
    <property type="term" value="F:methyltransferase activity"/>
    <property type="evidence" value="ECO:0007669"/>
    <property type="project" value="UniProtKB-KW"/>
</dbReference>
<feature type="domain" description="Ribosomal RNA methyltransferase FtsJ" evidence="4">
    <location>
        <begin position="63"/>
        <end position="247"/>
    </location>
</feature>
<dbReference type="SUPFAM" id="SSF55174">
    <property type="entry name" value="Alpha-L RNA-binding motif"/>
    <property type="match status" value="1"/>
</dbReference>
<protein>
    <submittedName>
        <fullName evidence="5">TlyA family RNA methyltransferase</fullName>
    </submittedName>
</protein>
<dbReference type="SUPFAM" id="SSF53335">
    <property type="entry name" value="S-adenosyl-L-methionine-dependent methyltransferases"/>
    <property type="match status" value="1"/>
</dbReference>
<dbReference type="CDD" id="cd00165">
    <property type="entry name" value="S4"/>
    <property type="match status" value="1"/>
</dbReference>
<reference evidence="5" key="2">
    <citation type="submission" date="2019-01" db="EMBL/GenBank/DDBJ databases">
        <title>Oenococcus sicerae UCMA17102.</title>
        <authorList>
            <person name="Cousin F.J."/>
            <person name="Le Guellec R."/>
            <person name="Cretenet M."/>
        </authorList>
    </citation>
    <scope>NUCLEOTIDE SEQUENCE</scope>
    <source>
        <strain evidence="5">UCMA17102</strain>
    </source>
</reference>